<accession>A0A8X7VFN1</accession>
<feature type="compositionally biased region" description="Polar residues" evidence="1">
    <location>
        <begin position="53"/>
        <end position="68"/>
    </location>
</feature>
<evidence type="ECO:0000313" key="3">
    <source>
        <dbReference type="EMBL" id="KAG2310324.1"/>
    </source>
</evidence>
<keyword evidence="4" id="KW-1185">Reference proteome</keyword>
<reference evidence="3 4" key="1">
    <citation type="submission" date="2020-02" db="EMBL/GenBank/DDBJ databases">
        <authorList>
            <person name="Ma Q."/>
            <person name="Huang Y."/>
            <person name="Song X."/>
            <person name="Pei D."/>
        </authorList>
    </citation>
    <scope>NUCLEOTIDE SEQUENCE [LARGE SCALE GENOMIC DNA]</scope>
    <source>
        <strain evidence="3">Sxm20200214</strain>
        <tissue evidence="3">Leaf</tissue>
    </source>
</reference>
<feature type="domain" description="Zinc knuckle CX2CX4HX4C" evidence="2">
    <location>
        <begin position="3"/>
        <end position="38"/>
    </location>
</feature>
<sequence length="210" mass="23368">MNFKFQGKDTLIDFSYPWLPTKCSTCGKWGHSEKVCLKQKEVEEVRIDADSAPKQSETNHPVVSNSGGSHIEVSEKGQRVEVIEDKSFNNKEQADDREKNWSTPVKVSRTSEKAKERELDQDSILSSSRFAVLSSEEEEGEIPQQEPSTTVEVPPQAPIQKKQEVSVKAASTRPSLPRTSKDNHKIISNSIAPKTNDCGPSLGDKKSTKK</sequence>
<name>A0A8X7VFN1_BRACI</name>
<protein>
    <recommendedName>
        <fullName evidence="2">Zinc knuckle CX2CX4HX4C domain-containing protein</fullName>
    </recommendedName>
</protein>
<feature type="region of interest" description="Disordered" evidence="1">
    <location>
        <begin position="47"/>
        <end position="210"/>
    </location>
</feature>
<feature type="compositionally biased region" description="Basic and acidic residues" evidence="1">
    <location>
        <begin position="72"/>
        <end position="100"/>
    </location>
</feature>
<evidence type="ECO:0000256" key="1">
    <source>
        <dbReference type="SAM" id="MobiDB-lite"/>
    </source>
</evidence>
<dbReference type="EMBL" id="JAAMPC010000005">
    <property type="protein sequence ID" value="KAG2310324.1"/>
    <property type="molecule type" value="Genomic_DNA"/>
</dbReference>
<gene>
    <name evidence="3" type="ORF">Bca52824_021881</name>
</gene>
<proteinExistence type="predicted"/>
<dbReference type="Pfam" id="PF14392">
    <property type="entry name" value="zf-CCHC_4"/>
    <property type="match status" value="1"/>
</dbReference>
<comment type="caution">
    <text evidence="3">The sequence shown here is derived from an EMBL/GenBank/DDBJ whole genome shotgun (WGS) entry which is preliminary data.</text>
</comment>
<organism evidence="3 4">
    <name type="scientific">Brassica carinata</name>
    <name type="common">Ethiopian mustard</name>
    <name type="synonym">Abyssinian cabbage</name>
    <dbReference type="NCBI Taxonomy" id="52824"/>
    <lineage>
        <taxon>Eukaryota</taxon>
        <taxon>Viridiplantae</taxon>
        <taxon>Streptophyta</taxon>
        <taxon>Embryophyta</taxon>
        <taxon>Tracheophyta</taxon>
        <taxon>Spermatophyta</taxon>
        <taxon>Magnoliopsida</taxon>
        <taxon>eudicotyledons</taxon>
        <taxon>Gunneridae</taxon>
        <taxon>Pentapetalae</taxon>
        <taxon>rosids</taxon>
        <taxon>malvids</taxon>
        <taxon>Brassicales</taxon>
        <taxon>Brassicaceae</taxon>
        <taxon>Brassiceae</taxon>
        <taxon>Brassica</taxon>
    </lineage>
</organism>
<evidence type="ECO:0000313" key="4">
    <source>
        <dbReference type="Proteomes" id="UP000886595"/>
    </source>
</evidence>
<dbReference type="Proteomes" id="UP000886595">
    <property type="component" value="Unassembled WGS sequence"/>
</dbReference>
<feature type="compositionally biased region" description="Basic and acidic residues" evidence="1">
    <location>
        <begin position="109"/>
        <end position="120"/>
    </location>
</feature>
<dbReference type="AlphaFoldDB" id="A0A8X7VFN1"/>
<dbReference type="InterPro" id="IPR025836">
    <property type="entry name" value="Zn_knuckle_CX2CX4HX4C"/>
</dbReference>
<evidence type="ECO:0000259" key="2">
    <source>
        <dbReference type="Pfam" id="PF14392"/>
    </source>
</evidence>